<sequence>MTENKLQLSIVTPERLVVNENVDQVNVPGVEGDLGVLYDHAPILTTMRPGRFSYESTGEKGRDTVQMIVSGGYLEVTDNRVIVLAEAVEFLDEIDQERAKASLIEAEEVLSSAELSDEEFAEAQQKLFRAIARLEPTEVK</sequence>
<gene>
    <name evidence="10" type="ORF">METZ01_LOCUS301304</name>
</gene>
<dbReference type="EMBL" id="UINC01093769">
    <property type="protein sequence ID" value="SVC48450.1"/>
    <property type="molecule type" value="Genomic_DNA"/>
</dbReference>
<dbReference type="AlphaFoldDB" id="A0A382MII7"/>
<keyword evidence="4" id="KW-0406">Ion transport</keyword>
<keyword evidence="5" id="KW-0472">Membrane</keyword>
<evidence type="ECO:0000256" key="1">
    <source>
        <dbReference type="ARBA" id="ARBA00004202"/>
    </source>
</evidence>
<dbReference type="GO" id="GO:0046933">
    <property type="term" value="F:proton-transporting ATP synthase activity, rotational mechanism"/>
    <property type="evidence" value="ECO:0007669"/>
    <property type="project" value="InterPro"/>
</dbReference>
<dbReference type="InterPro" id="IPR036771">
    <property type="entry name" value="ATPsynth_dsu/esu_N"/>
</dbReference>
<dbReference type="Pfam" id="PF00401">
    <property type="entry name" value="ATP-synt_DE"/>
    <property type="match status" value="1"/>
</dbReference>
<dbReference type="InterPro" id="IPR036794">
    <property type="entry name" value="ATP_F1_dsu/esu_C_sf"/>
</dbReference>
<evidence type="ECO:0000256" key="7">
    <source>
        <dbReference type="ARBA" id="ARBA00023310"/>
    </source>
</evidence>
<dbReference type="HAMAP" id="MF_00530">
    <property type="entry name" value="ATP_synth_epsil_bac"/>
    <property type="match status" value="1"/>
</dbReference>
<comment type="similarity">
    <text evidence="2">Belongs to the ATPase epsilon chain family.</text>
</comment>
<dbReference type="PANTHER" id="PTHR13822">
    <property type="entry name" value="ATP SYNTHASE DELTA/EPSILON CHAIN"/>
    <property type="match status" value="1"/>
</dbReference>
<feature type="domain" description="ATP synthase epsilon subunit C-terminal" evidence="8">
    <location>
        <begin position="92"/>
        <end position="134"/>
    </location>
</feature>
<evidence type="ECO:0008006" key="11">
    <source>
        <dbReference type="Google" id="ProtNLM"/>
    </source>
</evidence>
<dbReference type="SUPFAM" id="SSF46604">
    <property type="entry name" value="Epsilon subunit of F1F0-ATP synthase C-terminal domain"/>
    <property type="match status" value="1"/>
</dbReference>
<dbReference type="InterPro" id="IPR001469">
    <property type="entry name" value="ATP_synth_F1_dsu/esu"/>
</dbReference>
<comment type="subcellular location">
    <subcellularLocation>
        <location evidence="1">Cell membrane</location>
        <topology evidence="1">Peripheral membrane protein</topology>
    </subcellularLocation>
</comment>
<reference evidence="10" key="1">
    <citation type="submission" date="2018-05" db="EMBL/GenBank/DDBJ databases">
        <authorList>
            <person name="Lanie J.A."/>
            <person name="Ng W.-L."/>
            <person name="Kazmierczak K.M."/>
            <person name="Andrzejewski T.M."/>
            <person name="Davidsen T.M."/>
            <person name="Wayne K.J."/>
            <person name="Tettelin H."/>
            <person name="Glass J.I."/>
            <person name="Rusch D."/>
            <person name="Podicherti R."/>
            <person name="Tsui H.-C.T."/>
            <person name="Winkler M.E."/>
        </authorList>
    </citation>
    <scope>NUCLEOTIDE SEQUENCE</scope>
</reference>
<evidence type="ECO:0000256" key="5">
    <source>
        <dbReference type="ARBA" id="ARBA00023136"/>
    </source>
</evidence>
<keyword evidence="3" id="KW-0813">Transport</keyword>
<dbReference type="Gene3D" id="2.60.15.10">
    <property type="entry name" value="F0F1 ATP synthase delta/epsilon subunit, N-terminal"/>
    <property type="match status" value="1"/>
</dbReference>
<accession>A0A382MII7</accession>
<dbReference type="Pfam" id="PF02823">
    <property type="entry name" value="ATP-synt_DE_N"/>
    <property type="match status" value="1"/>
</dbReference>
<dbReference type="NCBIfam" id="TIGR01216">
    <property type="entry name" value="ATP_synt_epsi"/>
    <property type="match status" value="1"/>
</dbReference>
<evidence type="ECO:0000259" key="9">
    <source>
        <dbReference type="Pfam" id="PF02823"/>
    </source>
</evidence>
<dbReference type="NCBIfam" id="NF009980">
    <property type="entry name" value="PRK13446.1"/>
    <property type="match status" value="1"/>
</dbReference>
<dbReference type="PANTHER" id="PTHR13822:SF10">
    <property type="entry name" value="ATP SYNTHASE EPSILON CHAIN, CHLOROPLASTIC"/>
    <property type="match status" value="1"/>
</dbReference>
<dbReference type="CDD" id="cd12152">
    <property type="entry name" value="F1-ATPase_delta"/>
    <property type="match status" value="1"/>
</dbReference>
<organism evidence="10">
    <name type="scientific">marine metagenome</name>
    <dbReference type="NCBI Taxonomy" id="408172"/>
    <lineage>
        <taxon>unclassified sequences</taxon>
        <taxon>metagenomes</taxon>
        <taxon>ecological metagenomes</taxon>
    </lineage>
</organism>
<evidence type="ECO:0000259" key="8">
    <source>
        <dbReference type="Pfam" id="PF00401"/>
    </source>
</evidence>
<evidence type="ECO:0000256" key="4">
    <source>
        <dbReference type="ARBA" id="ARBA00023065"/>
    </source>
</evidence>
<dbReference type="SUPFAM" id="SSF51344">
    <property type="entry name" value="Epsilon subunit of F1F0-ATP synthase N-terminal domain"/>
    <property type="match status" value="1"/>
</dbReference>
<protein>
    <recommendedName>
        <fullName evidence="11">ATP synthase F1 complex delta/epsilon subunit N-terminal domain-containing protein</fullName>
    </recommendedName>
</protein>
<dbReference type="InterPro" id="IPR020546">
    <property type="entry name" value="ATP_synth_F1_dsu/esu_N"/>
</dbReference>
<dbReference type="GO" id="GO:0045259">
    <property type="term" value="C:proton-transporting ATP synthase complex"/>
    <property type="evidence" value="ECO:0007669"/>
    <property type="project" value="UniProtKB-KW"/>
</dbReference>
<keyword evidence="7" id="KW-0066">ATP synthesis</keyword>
<feature type="domain" description="ATP synthase F1 complex delta/epsilon subunit N-terminal" evidence="9">
    <location>
        <begin position="6"/>
        <end position="87"/>
    </location>
</feature>
<evidence type="ECO:0000256" key="6">
    <source>
        <dbReference type="ARBA" id="ARBA00023196"/>
    </source>
</evidence>
<evidence type="ECO:0000313" key="10">
    <source>
        <dbReference type="EMBL" id="SVC48450.1"/>
    </source>
</evidence>
<keyword evidence="6" id="KW-0139">CF(1)</keyword>
<evidence type="ECO:0000256" key="3">
    <source>
        <dbReference type="ARBA" id="ARBA00022448"/>
    </source>
</evidence>
<evidence type="ECO:0000256" key="2">
    <source>
        <dbReference type="ARBA" id="ARBA00005712"/>
    </source>
</evidence>
<name>A0A382MII7_9ZZZZ</name>
<dbReference type="GO" id="GO:0005886">
    <property type="term" value="C:plasma membrane"/>
    <property type="evidence" value="ECO:0007669"/>
    <property type="project" value="UniProtKB-SubCell"/>
</dbReference>
<proteinExistence type="inferred from homology"/>
<dbReference type="InterPro" id="IPR020547">
    <property type="entry name" value="ATP_synth_F1_esu_C"/>
</dbReference>